<protein>
    <submittedName>
        <fullName evidence="4">Uncharacterized protein LOC101498981 isoform X1</fullName>
    </submittedName>
</protein>
<feature type="region of interest" description="Disordered" evidence="2">
    <location>
        <begin position="434"/>
        <end position="455"/>
    </location>
</feature>
<dbReference type="PANTHER" id="PTHR12161:SF44">
    <property type="entry name" value="REGULATOR OF VPS4 ACTIVITY IN THE MVB PATHWAY PROTEIN"/>
    <property type="match status" value="1"/>
</dbReference>
<feature type="compositionally biased region" description="Basic residues" evidence="2">
    <location>
        <begin position="368"/>
        <end position="384"/>
    </location>
</feature>
<dbReference type="RefSeq" id="XP_004487299.1">
    <property type="nucleotide sequence ID" value="XM_004487242.3"/>
</dbReference>
<proteinExistence type="inferred from homology"/>
<dbReference type="OrthoDB" id="29853at2759"/>
<reference evidence="4" key="2">
    <citation type="submission" date="2025-08" db="UniProtKB">
        <authorList>
            <consortium name="RefSeq"/>
        </authorList>
    </citation>
    <scope>IDENTIFICATION</scope>
    <source>
        <tissue evidence="4">Etiolated seedlings</tissue>
    </source>
</reference>
<evidence type="ECO:0000313" key="3">
    <source>
        <dbReference type="Proteomes" id="UP000087171"/>
    </source>
</evidence>
<accession>A0A1S2XCP0</accession>
<dbReference type="FunFam" id="1.20.1260.60:FF:000002">
    <property type="entry name" value="Vacuolar protein sorting-associated protein IST1"/>
    <property type="match status" value="1"/>
</dbReference>
<dbReference type="eggNOG" id="KOG2027">
    <property type="taxonomic scope" value="Eukaryota"/>
</dbReference>
<dbReference type="Proteomes" id="UP000087171">
    <property type="component" value="Chromosome Ca1"/>
</dbReference>
<dbReference type="InterPro" id="IPR042277">
    <property type="entry name" value="IST1-like"/>
</dbReference>
<feature type="region of interest" description="Disordered" evidence="2">
    <location>
        <begin position="351"/>
        <end position="385"/>
    </location>
</feature>
<evidence type="ECO:0000313" key="4">
    <source>
        <dbReference type="RefSeq" id="XP_004487299.1"/>
    </source>
</evidence>
<dbReference type="PaxDb" id="3827-XP_004487299.1"/>
<dbReference type="GeneID" id="101498981"/>
<keyword evidence="3" id="KW-1185">Reference proteome</keyword>
<organism evidence="3 4">
    <name type="scientific">Cicer arietinum</name>
    <name type="common">Chickpea</name>
    <name type="synonym">Garbanzo</name>
    <dbReference type="NCBI Taxonomy" id="3827"/>
    <lineage>
        <taxon>Eukaryota</taxon>
        <taxon>Viridiplantae</taxon>
        <taxon>Streptophyta</taxon>
        <taxon>Embryophyta</taxon>
        <taxon>Tracheophyta</taxon>
        <taxon>Spermatophyta</taxon>
        <taxon>Magnoliopsida</taxon>
        <taxon>eudicotyledons</taxon>
        <taxon>Gunneridae</taxon>
        <taxon>Pentapetalae</taxon>
        <taxon>rosids</taxon>
        <taxon>fabids</taxon>
        <taxon>Fabales</taxon>
        <taxon>Fabaceae</taxon>
        <taxon>Papilionoideae</taxon>
        <taxon>50 kb inversion clade</taxon>
        <taxon>NPAAA clade</taxon>
        <taxon>Hologalegina</taxon>
        <taxon>IRL clade</taxon>
        <taxon>Cicereae</taxon>
        <taxon>Cicer</taxon>
    </lineage>
</organism>
<dbReference type="KEGG" id="cam:101498981"/>
<dbReference type="InterPro" id="IPR005061">
    <property type="entry name" value="Ist1"/>
</dbReference>
<gene>
    <name evidence="4" type="primary">LOC101498981</name>
</gene>
<comment type="similarity">
    <text evidence="1">Belongs to the IST1 family.</text>
</comment>
<dbReference type="AlphaFoldDB" id="A0A1S2XCP0"/>
<dbReference type="PANTHER" id="PTHR12161">
    <property type="entry name" value="IST1 FAMILY MEMBER"/>
    <property type="match status" value="1"/>
</dbReference>
<evidence type="ECO:0000256" key="1">
    <source>
        <dbReference type="ARBA" id="ARBA00005536"/>
    </source>
</evidence>
<dbReference type="Gene3D" id="1.20.1260.60">
    <property type="entry name" value="Vacuolar protein sorting-associated protein Ist1"/>
    <property type="match status" value="1"/>
</dbReference>
<dbReference type="Pfam" id="PF03398">
    <property type="entry name" value="Ist1"/>
    <property type="match status" value="1"/>
</dbReference>
<sequence length="627" mass="72741">MFDLLFGWSKASKCKKSIKKALYRIRILKNKRLAIVKQLRNDLVELIQGGHEQAALNRVEQLMKDEKLAAAYELLDNFCEFILTQISYIRKHRDCPNDIKEAISSLIFASARCGDIPELCVIRKLFGKRYGEKFVELFDGNLVDKQLKENLSGKYVPEDLKYRMVDEIARDNCLQQQQVLAIQYYPDWQKMQLKEHKECQLVESDVQINASISESKVHPSEIEEIERDNMCVHSSLSKPCDSCNLPKSCFDDSSAIVQQFPQYVLSYPIQNIVEVQFPTLLSSVSSSLQNKGERLALTSSEERISFPYYVNEIVECQFSLPKDGACQDEILFKLRSSSLFKREKNIFGCDKSDIDRDESPSESWSTRISRRNKRAPRKRSKRRSSSMENLGIVDIGYMIYYQKPCRKDQRLPLEVTPPSSYSNKKLMLQSFSKKERSLQSCDQSENSTRRKNSNRKTISCSLDQPCYFFLYGDDEKDYLEIQSMKPKRVIELEATHVQQGNMLMHDECSHELNQGMELVTIPHKPYKKNIYSDVVECEANNGNNETKEDINASPIKRIGTEAPYSRAMTMPQERHRKSKDKMLRTYSCPSQHPNHIHPKLPDYDDIAAKFTALKRDYLENKDCLNRK</sequence>
<name>A0A1S2XCP0_CICAR</name>
<dbReference type="STRING" id="3827.A0A1S2XCP0"/>
<dbReference type="GO" id="GO:0015031">
    <property type="term" value="P:protein transport"/>
    <property type="evidence" value="ECO:0007669"/>
    <property type="project" value="InterPro"/>
</dbReference>
<evidence type="ECO:0000256" key="2">
    <source>
        <dbReference type="SAM" id="MobiDB-lite"/>
    </source>
</evidence>
<reference evidence="3" key="1">
    <citation type="journal article" date="2013" name="Nat. Biotechnol.">
        <title>Draft genome sequence of chickpea (Cicer arietinum) provides a resource for trait improvement.</title>
        <authorList>
            <person name="Varshney R.K."/>
            <person name="Song C."/>
            <person name="Saxena R.K."/>
            <person name="Azam S."/>
            <person name="Yu S."/>
            <person name="Sharpe A.G."/>
            <person name="Cannon S."/>
            <person name="Baek J."/>
            <person name="Rosen B.D."/>
            <person name="Tar'an B."/>
            <person name="Millan T."/>
            <person name="Zhang X."/>
            <person name="Ramsay L.D."/>
            <person name="Iwata A."/>
            <person name="Wang Y."/>
            <person name="Nelson W."/>
            <person name="Farmer A.D."/>
            <person name="Gaur P.M."/>
            <person name="Soderlund C."/>
            <person name="Penmetsa R.V."/>
            <person name="Xu C."/>
            <person name="Bharti A.K."/>
            <person name="He W."/>
            <person name="Winter P."/>
            <person name="Zhao S."/>
            <person name="Hane J.K."/>
            <person name="Carrasquilla-Garcia N."/>
            <person name="Condie J.A."/>
            <person name="Upadhyaya H.D."/>
            <person name="Luo M.C."/>
            <person name="Thudi M."/>
            <person name="Gowda C.L."/>
            <person name="Singh N.P."/>
            <person name="Lichtenzveig J."/>
            <person name="Gali K.K."/>
            <person name="Rubio J."/>
            <person name="Nadarajan N."/>
            <person name="Dolezel J."/>
            <person name="Bansal K.C."/>
            <person name="Xu X."/>
            <person name="Edwards D."/>
            <person name="Zhang G."/>
            <person name="Kahl G."/>
            <person name="Gil J."/>
            <person name="Singh K.B."/>
            <person name="Datta S.K."/>
            <person name="Jackson S.A."/>
            <person name="Wang J."/>
            <person name="Cook D.R."/>
        </authorList>
    </citation>
    <scope>NUCLEOTIDE SEQUENCE [LARGE SCALE GENOMIC DNA]</scope>
    <source>
        <strain evidence="3">cv. CDC Frontier</strain>
    </source>
</reference>